<reference evidence="13" key="1">
    <citation type="submission" date="2025-08" db="UniProtKB">
        <authorList>
            <consortium name="RefSeq"/>
        </authorList>
    </citation>
    <scope>IDENTIFICATION</scope>
    <source>
        <tissue evidence="13">Whole insect</tissue>
    </source>
</reference>
<evidence type="ECO:0000259" key="12">
    <source>
        <dbReference type="PROSITE" id="PS50157"/>
    </source>
</evidence>
<keyword evidence="9" id="KW-0539">Nucleus</keyword>
<evidence type="ECO:0000256" key="2">
    <source>
        <dbReference type="ARBA" id="ARBA00022723"/>
    </source>
</evidence>
<dbReference type="Gene3D" id="3.30.160.60">
    <property type="entry name" value="Classic Zinc Finger"/>
    <property type="match status" value="6"/>
</dbReference>
<dbReference type="PROSITE" id="PS00028">
    <property type="entry name" value="ZINC_FINGER_C2H2_1"/>
    <property type="match status" value="7"/>
</dbReference>
<dbReference type="PROSITE" id="PS50157">
    <property type="entry name" value="ZINC_FINGER_C2H2_2"/>
    <property type="match status" value="5"/>
</dbReference>
<keyword evidence="5" id="KW-0862">Zinc</keyword>
<dbReference type="GO" id="GO:0008270">
    <property type="term" value="F:zinc ion binding"/>
    <property type="evidence" value="ECO:0007669"/>
    <property type="project" value="UniProtKB-KW"/>
</dbReference>
<keyword evidence="2" id="KW-0479">Metal-binding</keyword>
<sequence>MRTNPNMNNDETEVSGEQEMIKASLKDTKTDKIKPKRKKSVTIKSKAIKDPGVIENTEKYKNPFDYSVHVYRSACTSTSISPYRYANKDAPLTDKERQNPKKSIWECRLCCKEHDSKESLFEHYEMHRTIAEQLQDCSEDEGDEALLDPEEAQVTCDLCLATFTDKYKYHGHLQRRHQSKESYCEICKHNYANEYSLSLHNAAKHSSDPKTFVCVICKSFSTQVTDSLFSHIRTEHVKEELYCSECDNHFFSKTWFEDHKLFHKIYQEFEPKRCKVCSREFTTYKQLLVHIRGSHSDNSLITFKKHKCTTCNLTLPYKKNLDKHMENMHSSEKEKQYFLCTDCGRSFASRGPLTQHMKIHKEGQYVCSLCNKKFKKNCYLKIHLRTHTGEKPYKCHVCGKAFAQRPPLSVHLRQHTGDRPYSCKKCEKGFVTKTVRDNHEKTCKK</sequence>
<organism evidence="13">
    <name type="scientific">Diabrotica virgifera virgifera</name>
    <name type="common">western corn rootworm</name>
    <dbReference type="NCBI Taxonomy" id="50390"/>
    <lineage>
        <taxon>Eukaryota</taxon>
        <taxon>Metazoa</taxon>
        <taxon>Ecdysozoa</taxon>
        <taxon>Arthropoda</taxon>
        <taxon>Hexapoda</taxon>
        <taxon>Insecta</taxon>
        <taxon>Pterygota</taxon>
        <taxon>Neoptera</taxon>
        <taxon>Endopterygota</taxon>
        <taxon>Coleoptera</taxon>
        <taxon>Polyphaga</taxon>
        <taxon>Cucujiformia</taxon>
        <taxon>Chrysomeloidea</taxon>
        <taxon>Chrysomelidae</taxon>
        <taxon>Galerucinae</taxon>
        <taxon>Diabroticina</taxon>
        <taxon>Diabroticites</taxon>
        <taxon>Diabrotica</taxon>
    </lineage>
</organism>
<proteinExistence type="predicted"/>
<dbReference type="FunFam" id="3.30.160.60:FF:000145">
    <property type="entry name" value="Zinc finger protein 574"/>
    <property type="match status" value="1"/>
</dbReference>
<evidence type="ECO:0000256" key="5">
    <source>
        <dbReference type="ARBA" id="ARBA00022833"/>
    </source>
</evidence>
<comment type="subcellular location">
    <subcellularLocation>
        <location evidence="1">Nucleus</location>
    </subcellularLocation>
</comment>
<feature type="compositionally biased region" description="Basic and acidic residues" evidence="11">
    <location>
        <begin position="24"/>
        <end position="33"/>
    </location>
</feature>
<dbReference type="InterPro" id="IPR013087">
    <property type="entry name" value="Znf_C2H2_type"/>
</dbReference>
<feature type="region of interest" description="Disordered" evidence="11">
    <location>
        <begin position="1"/>
        <end position="40"/>
    </location>
</feature>
<dbReference type="GO" id="GO:0005634">
    <property type="term" value="C:nucleus"/>
    <property type="evidence" value="ECO:0007669"/>
    <property type="project" value="UniProtKB-SubCell"/>
</dbReference>
<feature type="domain" description="C2H2-type" evidence="12">
    <location>
        <begin position="338"/>
        <end position="365"/>
    </location>
</feature>
<evidence type="ECO:0000256" key="4">
    <source>
        <dbReference type="ARBA" id="ARBA00022771"/>
    </source>
</evidence>
<evidence type="ECO:0000313" key="13">
    <source>
        <dbReference type="RefSeq" id="XP_028128801.1"/>
    </source>
</evidence>
<evidence type="ECO:0000256" key="7">
    <source>
        <dbReference type="ARBA" id="ARBA00023125"/>
    </source>
</evidence>
<dbReference type="FunFam" id="3.30.160.60:FF:001963">
    <property type="entry name" value="Replication initiator 1"/>
    <property type="match status" value="1"/>
</dbReference>
<evidence type="ECO:0000256" key="1">
    <source>
        <dbReference type="ARBA" id="ARBA00004123"/>
    </source>
</evidence>
<keyword evidence="4 10" id="KW-0863">Zinc-finger</keyword>
<name>A0A6P7F0K8_DIAVI</name>
<dbReference type="FunCoup" id="A0A6P7F0K8">
    <property type="interactions" value="39"/>
</dbReference>
<keyword evidence="8" id="KW-0804">Transcription</keyword>
<evidence type="ECO:0000256" key="3">
    <source>
        <dbReference type="ARBA" id="ARBA00022737"/>
    </source>
</evidence>
<dbReference type="PANTHER" id="PTHR23234">
    <property type="entry name" value="ZNF44 PROTEIN"/>
    <property type="match status" value="1"/>
</dbReference>
<dbReference type="RefSeq" id="XP_028128801.1">
    <property type="nucleotide sequence ID" value="XM_028273000.1"/>
</dbReference>
<dbReference type="InterPro" id="IPR050758">
    <property type="entry name" value="Znf_C2H2-type"/>
</dbReference>
<gene>
    <name evidence="13" type="primary">LOC114325070</name>
</gene>
<keyword evidence="3" id="KW-0677">Repeat</keyword>
<dbReference type="AlphaFoldDB" id="A0A6P7F0K8"/>
<evidence type="ECO:0000256" key="10">
    <source>
        <dbReference type="PROSITE-ProRule" id="PRU00042"/>
    </source>
</evidence>
<feature type="domain" description="C2H2-type" evidence="12">
    <location>
        <begin position="365"/>
        <end position="392"/>
    </location>
</feature>
<keyword evidence="7" id="KW-0238">DNA-binding</keyword>
<dbReference type="GO" id="GO:0003677">
    <property type="term" value="F:DNA binding"/>
    <property type="evidence" value="ECO:0007669"/>
    <property type="project" value="UniProtKB-KW"/>
</dbReference>
<accession>A0A6P7F0K8</accession>
<evidence type="ECO:0000256" key="6">
    <source>
        <dbReference type="ARBA" id="ARBA00023015"/>
    </source>
</evidence>
<dbReference type="SUPFAM" id="SSF57667">
    <property type="entry name" value="beta-beta-alpha zinc fingers"/>
    <property type="match status" value="3"/>
</dbReference>
<protein>
    <submittedName>
        <fullName evidence="13">Zinc finger protein OZF-like</fullName>
    </submittedName>
</protein>
<dbReference type="FunFam" id="3.30.160.60:FF:000646">
    <property type="entry name" value="Myeloid zinc finger 1"/>
    <property type="match status" value="1"/>
</dbReference>
<dbReference type="PANTHER" id="PTHR23234:SF10">
    <property type="entry name" value="RIKEN CDNA 6720489N17 GENE-RELATED"/>
    <property type="match status" value="1"/>
</dbReference>
<evidence type="ECO:0000256" key="8">
    <source>
        <dbReference type="ARBA" id="ARBA00023163"/>
    </source>
</evidence>
<feature type="domain" description="C2H2-type" evidence="12">
    <location>
        <begin position="393"/>
        <end position="420"/>
    </location>
</feature>
<evidence type="ECO:0000256" key="11">
    <source>
        <dbReference type="SAM" id="MobiDB-lite"/>
    </source>
</evidence>
<feature type="domain" description="C2H2-type" evidence="12">
    <location>
        <begin position="272"/>
        <end position="300"/>
    </location>
</feature>
<dbReference type="SMART" id="SM00355">
    <property type="entry name" value="ZnF_C2H2"/>
    <property type="match status" value="11"/>
</dbReference>
<dbReference type="InterPro" id="IPR036236">
    <property type="entry name" value="Znf_C2H2_sf"/>
</dbReference>
<dbReference type="Pfam" id="PF00096">
    <property type="entry name" value="zf-C2H2"/>
    <property type="match status" value="4"/>
</dbReference>
<evidence type="ECO:0000256" key="9">
    <source>
        <dbReference type="ARBA" id="ARBA00023242"/>
    </source>
</evidence>
<feature type="domain" description="C2H2-type" evidence="12">
    <location>
        <begin position="306"/>
        <end position="334"/>
    </location>
</feature>
<keyword evidence="6" id="KW-0805">Transcription regulation</keyword>
<dbReference type="InParanoid" id="A0A6P7F0K8"/>